<dbReference type="EMBL" id="JABEYB010000005">
    <property type="protein sequence ID" value="NNU75754.1"/>
    <property type="molecule type" value="Genomic_DNA"/>
</dbReference>
<proteinExistence type="predicted"/>
<gene>
    <name evidence="1" type="ORF">HLQ16_07400</name>
</gene>
<reference evidence="1 2" key="1">
    <citation type="submission" date="2020-05" db="EMBL/GenBank/DDBJ databases">
        <title>Complete genome of Clostridium estertheticum subspecies estertheticum, isolated from Vacuum packed lamb meat from New Zealand imported to Switzerland.</title>
        <authorList>
            <person name="Wambui J."/>
            <person name="Stevens M.J.A."/>
            <person name="Stephan R."/>
        </authorList>
    </citation>
    <scope>NUCLEOTIDE SEQUENCE [LARGE SCALE GENOMIC DNA]</scope>
    <source>
        <strain evidence="1 2">CEST001</strain>
    </source>
</reference>
<dbReference type="Proteomes" id="UP000531659">
    <property type="component" value="Unassembled WGS sequence"/>
</dbReference>
<dbReference type="AlphaFoldDB" id="A0A7Y3SXP8"/>
<comment type="caution">
    <text evidence="1">The sequence shown here is derived from an EMBL/GenBank/DDBJ whole genome shotgun (WGS) entry which is preliminary data.</text>
</comment>
<evidence type="ECO:0000313" key="1">
    <source>
        <dbReference type="EMBL" id="NNU75754.1"/>
    </source>
</evidence>
<evidence type="ECO:0000313" key="2">
    <source>
        <dbReference type="Proteomes" id="UP000531659"/>
    </source>
</evidence>
<protein>
    <submittedName>
        <fullName evidence="1">Uncharacterized protein</fullName>
    </submittedName>
</protein>
<organism evidence="1 2">
    <name type="scientific">Clostridium estertheticum</name>
    <dbReference type="NCBI Taxonomy" id="238834"/>
    <lineage>
        <taxon>Bacteria</taxon>
        <taxon>Bacillati</taxon>
        <taxon>Bacillota</taxon>
        <taxon>Clostridia</taxon>
        <taxon>Eubacteriales</taxon>
        <taxon>Clostridiaceae</taxon>
        <taxon>Clostridium</taxon>
    </lineage>
</organism>
<name>A0A7Y3SXP8_9CLOT</name>
<sequence length="76" mass="8654">MVYLKILIRQNSYVGRFKGGERALLAASIFKDINCVIASMPSCYSYEKMKKGGLPAHHSSWMYKGEEITCLEFELT</sequence>
<accession>A0A7Y3SXP8</accession>